<protein>
    <submittedName>
        <fullName evidence="1">Uncharacterized protein</fullName>
    </submittedName>
</protein>
<accession>A0A0C4WUP2</accession>
<dbReference type="KEGG" id="acx:Achr_e370"/>
<geneLocation type="plasmid" evidence="1 2">
    <name>pAcX50e</name>
</geneLocation>
<dbReference type="RefSeq" id="WP_052264057.1">
    <property type="nucleotide sequence ID" value="NZ_CP010420.1"/>
</dbReference>
<sequence>MMTLDDLSARSGSFAMHLARWRDGRQPNWEVLEVPEADRATVFYVMQRESLAALIAYLDALADHQLIDLNDAERLRIEVAELGDRI</sequence>
<evidence type="ECO:0000313" key="2">
    <source>
        <dbReference type="Proteomes" id="UP000068210"/>
    </source>
</evidence>
<dbReference type="HOGENOM" id="CLU_2505637_0_0_6"/>
<organism evidence="1 2">
    <name type="scientific">Azotobacter chroococcum NCIMB 8003</name>
    <dbReference type="NCBI Taxonomy" id="1328314"/>
    <lineage>
        <taxon>Bacteria</taxon>
        <taxon>Pseudomonadati</taxon>
        <taxon>Pseudomonadota</taxon>
        <taxon>Gammaproteobacteria</taxon>
        <taxon>Pseudomonadales</taxon>
        <taxon>Pseudomonadaceae</taxon>
        <taxon>Azotobacter</taxon>
    </lineage>
</organism>
<evidence type="ECO:0000313" key="1">
    <source>
        <dbReference type="EMBL" id="AJE23630.1"/>
    </source>
</evidence>
<keyword evidence="2" id="KW-1185">Reference proteome</keyword>
<dbReference type="AlphaFoldDB" id="A0A0C4WUP2"/>
<dbReference type="Proteomes" id="UP000068210">
    <property type="component" value="Plasmid pAcX50e"/>
</dbReference>
<dbReference type="EMBL" id="CP010420">
    <property type="protein sequence ID" value="AJE23630.1"/>
    <property type="molecule type" value="Genomic_DNA"/>
</dbReference>
<reference evidence="1 2" key="1">
    <citation type="journal article" date="2015" name="PLoS ONE">
        <title>Azotobacter Genomes: The Genome of Azotobacter chroococcum NCIMB 8003 (ATCC 4412).</title>
        <authorList>
            <person name="Robson R.L."/>
            <person name="Jones R."/>
            <person name="Robson R.M."/>
            <person name="Schwartz A."/>
            <person name="Richardson T.H."/>
        </authorList>
    </citation>
    <scope>NUCLEOTIDE SEQUENCE [LARGE SCALE GENOMIC DNA]</scope>
    <source>
        <strain evidence="1 2">NCIMB 8003</strain>
        <plasmid evidence="2">Plasmid pAcX50e</plasmid>
    </source>
</reference>
<proteinExistence type="predicted"/>
<gene>
    <name evidence="1" type="ORF">Achr_e370</name>
</gene>
<keyword evidence="1" id="KW-0614">Plasmid</keyword>
<name>A0A0C4WUP2_9GAMM</name>